<dbReference type="Proteomes" id="UP000254496">
    <property type="component" value="Unassembled WGS sequence"/>
</dbReference>
<dbReference type="EMBL" id="UGHJ01000001">
    <property type="protein sequence ID" value="STO69552.1"/>
    <property type="molecule type" value="Genomic_DNA"/>
</dbReference>
<gene>
    <name evidence="1" type="ORF">NCTC1659_00379</name>
    <name evidence="2" type="ORF">NCTC8540_02100</name>
</gene>
<proteinExistence type="predicted"/>
<evidence type="ECO:0000313" key="3">
    <source>
        <dbReference type="Proteomes" id="UP000254329"/>
    </source>
</evidence>
<dbReference type="Proteomes" id="UP000254329">
    <property type="component" value="Unassembled WGS sequence"/>
</dbReference>
<dbReference type="STRING" id="733.B0186_05165"/>
<dbReference type="InterPro" id="IPR022543">
    <property type="entry name" value="DUF2572"/>
</dbReference>
<keyword evidence="3" id="KW-1185">Reference proteome</keyword>
<dbReference type="RefSeq" id="WP_078218315.1">
    <property type="nucleotide sequence ID" value="NZ_MUXZ01000012.1"/>
</dbReference>
<accession>A0A1V4B1H2</accession>
<evidence type="ECO:0000313" key="4">
    <source>
        <dbReference type="Proteomes" id="UP000254496"/>
    </source>
</evidence>
<dbReference type="OrthoDB" id="5686653at2"/>
<dbReference type="AlphaFoldDB" id="A0A1V4B1H2"/>
<protein>
    <submittedName>
        <fullName evidence="1">Type II secretory pathway, pseudopilin</fullName>
    </submittedName>
</protein>
<name>A0A1V4B1H2_9PAST</name>
<dbReference type="EMBL" id="UGHF01000001">
    <property type="protein sequence ID" value="STO59147.1"/>
    <property type="molecule type" value="Genomic_DNA"/>
</dbReference>
<dbReference type="Pfam" id="PF10833">
    <property type="entry name" value="DUF2572"/>
    <property type="match status" value="1"/>
</dbReference>
<sequence length="227" mass="26316">MRVKKGIVTLTLLMLLSSVLLVLLLFDNDLLSLHSSIVAQRKHYLTQSLILQKKSQESKESICKQQSLDNDLKSINIVFENGQKIDRTSQFIWCERKSLFKRQPRKSFHVMGLNEYLNMDEFEFFQNKLTLPSSPLPKDKSNYLYWFDDDMAEWELNGNINAIILAKGHLKLKGKGKISGAVITGGKLMVEPSITITYRSVTVRELVRSYSYWQVAEKSWYDFNPLQ</sequence>
<reference evidence="3 4" key="1">
    <citation type="submission" date="2018-06" db="EMBL/GenBank/DDBJ databases">
        <authorList>
            <consortium name="Pathogen Informatics"/>
            <person name="Doyle S."/>
        </authorList>
    </citation>
    <scope>NUCLEOTIDE SEQUENCE [LARGE SCALE GENOMIC DNA]</scope>
    <source>
        <strain evidence="1 3">NCTC1659</strain>
        <strain evidence="2 4">NCTC8540</strain>
    </source>
</reference>
<organism evidence="1 3">
    <name type="scientific">Canicola haemoglobinophilus</name>
    <dbReference type="NCBI Taxonomy" id="733"/>
    <lineage>
        <taxon>Bacteria</taxon>
        <taxon>Pseudomonadati</taxon>
        <taxon>Pseudomonadota</taxon>
        <taxon>Gammaproteobacteria</taxon>
        <taxon>Pasteurellales</taxon>
        <taxon>Pasteurellaceae</taxon>
        <taxon>Canicola</taxon>
    </lineage>
</organism>
<evidence type="ECO:0000313" key="1">
    <source>
        <dbReference type="EMBL" id="STO59147.1"/>
    </source>
</evidence>
<evidence type="ECO:0000313" key="2">
    <source>
        <dbReference type="EMBL" id="STO69552.1"/>
    </source>
</evidence>